<keyword evidence="2 7" id="KW-0813">Transport</keyword>
<dbReference type="Proteomes" id="UP000293142">
    <property type="component" value="Unassembled WGS sequence"/>
</dbReference>
<evidence type="ECO:0000256" key="6">
    <source>
        <dbReference type="ARBA" id="ARBA00023136"/>
    </source>
</evidence>
<dbReference type="Gene3D" id="1.10.3720.10">
    <property type="entry name" value="MetI-like"/>
    <property type="match status" value="1"/>
</dbReference>
<keyword evidence="4 7" id="KW-0812">Transmembrane</keyword>
<comment type="subcellular location">
    <subcellularLocation>
        <location evidence="1 7">Cell membrane</location>
        <topology evidence="1 7">Multi-pass membrane protein</topology>
    </subcellularLocation>
</comment>
<dbReference type="EMBL" id="SIRE01000013">
    <property type="protein sequence ID" value="TBL76586.1"/>
    <property type="molecule type" value="Genomic_DNA"/>
</dbReference>
<feature type="transmembrane region" description="Helical" evidence="7">
    <location>
        <begin position="12"/>
        <end position="33"/>
    </location>
</feature>
<keyword evidence="5 7" id="KW-1133">Transmembrane helix</keyword>
<evidence type="ECO:0000256" key="4">
    <source>
        <dbReference type="ARBA" id="ARBA00022692"/>
    </source>
</evidence>
<proteinExistence type="inferred from homology"/>
<protein>
    <submittedName>
        <fullName evidence="9">Sugar ABC transporter permease</fullName>
    </submittedName>
</protein>
<feature type="transmembrane region" description="Helical" evidence="7">
    <location>
        <begin position="104"/>
        <end position="125"/>
    </location>
</feature>
<dbReference type="AlphaFoldDB" id="A0A4Q9DQK2"/>
<evidence type="ECO:0000256" key="3">
    <source>
        <dbReference type="ARBA" id="ARBA00022475"/>
    </source>
</evidence>
<dbReference type="PANTHER" id="PTHR30193">
    <property type="entry name" value="ABC TRANSPORTER PERMEASE PROTEIN"/>
    <property type="match status" value="1"/>
</dbReference>
<evidence type="ECO:0000256" key="5">
    <source>
        <dbReference type="ARBA" id="ARBA00022989"/>
    </source>
</evidence>
<dbReference type="InterPro" id="IPR035906">
    <property type="entry name" value="MetI-like_sf"/>
</dbReference>
<feature type="domain" description="ABC transmembrane type-1" evidence="8">
    <location>
        <begin position="67"/>
        <end position="287"/>
    </location>
</feature>
<dbReference type="PANTHER" id="PTHR30193:SF37">
    <property type="entry name" value="INNER MEMBRANE ABC TRANSPORTER PERMEASE PROTEIN YCJO"/>
    <property type="match status" value="1"/>
</dbReference>
<feature type="transmembrane region" description="Helical" evidence="7">
    <location>
        <begin position="268"/>
        <end position="290"/>
    </location>
</feature>
<keyword evidence="6 7" id="KW-0472">Membrane</keyword>
<feature type="transmembrane region" description="Helical" evidence="7">
    <location>
        <begin position="66"/>
        <end position="92"/>
    </location>
</feature>
<organism evidence="9 10">
    <name type="scientific">Paenibacillus thalictri</name>
    <dbReference type="NCBI Taxonomy" id="2527873"/>
    <lineage>
        <taxon>Bacteria</taxon>
        <taxon>Bacillati</taxon>
        <taxon>Bacillota</taxon>
        <taxon>Bacilli</taxon>
        <taxon>Bacillales</taxon>
        <taxon>Paenibacillaceae</taxon>
        <taxon>Paenibacillus</taxon>
    </lineage>
</organism>
<dbReference type="Pfam" id="PF00528">
    <property type="entry name" value="BPD_transp_1"/>
    <property type="match status" value="1"/>
</dbReference>
<feature type="transmembrane region" description="Helical" evidence="7">
    <location>
        <begin position="201"/>
        <end position="224"/>
    </location>
</feature>
<dbReference type="InterPro" id="IPR000515">
    <property type="entry name" value="MetI-like"/>
</dbReference>
<keyword evidence="10" id="KW-1185">Reference proteome</keyword>
<dbReference type="GO" id="GO:0055085">
    <property type="term" value="P:transmembrane transport"/>
    <property type="evidence" value="ECO:0007669"/>
    <property type="project" value="InterPro"/>
</dbReference>
<evidence type="ECO:0000256" key="1">
    <source>
        <dbReference type="ARBA" id="ARBA00004651"/>
    </source>
</evidence>
<comment type="caution">
    <text evidence="9">The sequence shown here is derived from an EMBL/GenBank/DDBJ whole genome shotgun (WGS) entry which is preliminary data.</text>
</comment>
<sequence>MTKWRHASQPYLYIFPSALLMLVFSVYPIIWVFRFMFYDYLGYGVPKFTGLYNFERLMRDTQFWDALVNTLVFSAGKLLVTIPVALIVAVILNTRLKGRNVLRIIYFMPTVISIAVMSVVFYIIFNSYNGILNQYLLKFGLISQNIEWLSSKHAMLTVVLVAAWGAIGNNMLLFLAGLQGIPHDVYESAEIDGAGSVQKFVYITIPMLGPVLQVIMMLAIISALKGYEGIMVLTGGGPAGTTEVMYLYLFKLLFPISAGGPAAQEIGYGSAVGFAISVIVGMITAIYFLLSKKLNQAHR</sequence>
<evidence type="ECO:0000259" key="8">
    <source>
        <dbReference type="PROSITE" id="PS50928"/>
    </source>
</evidence>
<dbReference type="PROSITE" id="PS50928">
    <property type="entry name" value="ABC_TM1"/>
    <property type="match status" value="1"/>
</dbReference>
<evidence type="ECO:0000256" key="7">
    <source>
        <dbReference type="RuleBase" id="RU363032"/>
    </source>
</evidence>
<evidence type="ECO:0000313" key="10">
    <source>
        <dbReference type="Proteomes" id="UP000293142"/>
    </source>
</evidence>
<dbReference type="SUPFAM" id="SSF161098">
    <property type="entry name" value="MetI-like"/>
    <property type="match status" value="1"/>
</dbReference>
<dbReference type="GO" id="GO:0005886">
    <property type="term" value="C:plasma membrane"/>
    <property type="evidence" value="ECO:0007669"/>
    <property type="project" value="UniProtKB-SubCell"/>
</dbReference>
<evidence type="ECO:0000313" key="9">
    <source>
        <dbReference type="EMBL" id="TBL76586.1"/>
    </source>
</evidence>
<keyword evidence="3" id="KW-1003">Cell membrane</keyword>
<accession>A0A4Q9DQK2</accession>
<dbReference type="RefSeq" id="WP_131015058.1">
    <property type="nucleotide sequence ID" value="NZ_SIRE01000013.1"/>
</dbReference>
<dbReference type="CDD" id="cd06261">
    <property type="entry name" value="TM_PBP2"/>
    <property type="match status" value="1"/>
</dbReference>
<reference evidence="9 10" key="1">
    <citation type="submission" date="2019-02" db="EMBL/GenBank/DDBJ databases">
        <title>Paenibacillus sp. nov., isolated from surface-sterilized tissue of Thalictrum simplex L.</title>
        <authorList>
            <person name="Tuo L."/>
        </authorList>
    </citation>
    <scope>NUCLEOTIDE SEQUENCE [LARGE SCALE GENOMIC DNA]</scope>
    <source>
        <strain evidence="9 10">N2SHLJ1</strain>
    </source>
</reference>
<dbReference type="OrthoDB" id="2649180at2"/>
<dbReference type="InterPro" id="IPR051393">
    <property type="entry name" value="ABC_transporter_permease"/>
</dbReference>
<name>A0A4Q9DQK2_9BACL</name>
<evidence type="ECO:0000256" key="2">
    <source>
        <dbReference type="ARBA" id="ARBA00022448"/>
    </source>
</evidence>
<feature type="transmembrane region" description="Helical" evidence="7">
    <location>
        <begin position="156"/>
        <end position="181"/>
    </location>
</feature>
<comment type="similarity">
    <text evidence="7">Belongs to the binding-protein-dependent transport system permease family.</text>
</comment>
<gene>
    <name evidence="9" type="ORF">EYB31_19355</name>
</gene>